<dbReference type="PANTHER" id="PTHR46451:SF1">
    <property type="entry name" value="RAS-RESPONSIVE ELEMENT-BINDING PROTEIN 1"/>
    <property type="match status" value="1"/>
</dbReference>
<dbReference type="FunFam" id="3.30.160.60:FF:003785">
    <property type="entry name" value="Ras-responsive element-binding protein 1b"/>
    <property type="match status" value="1"/>
</dbReference>
<dbReference type="SMART" id="SM00355">
    <property type="entry name" value="ZnF_C2H2"/>
    <property type="match status" value="12"/>
</dbReference>
<dbReference type="GO" id="GO:0001228">
    <property type="term" value="F:DNA-binding transcription activator activity, RNA polymerase II-specific"/>
    <property type="evidence" value="ECO:0007669"/>
    <property type="project" value="TreeGrafter"/>
</dbReference>
<reference evidence="4 5" key="1">
    <citation type="journal article" date="2018" name="G3 (Bethesda)">
        <title>A High-Quality Reference Genome for the Invasive Mosquitofish Gambusia affinis Using a Chicago Library.</title>
        <authorList>
            <person name="Hoffberg S.L."/>
            <person name="Troendle N.J."/>
            <person name="Glenn T.C."/>
            <person name="Mahmud O."/>
            <person name="Louha S."/>
            <person name="Chalopin D."/>
            <person name="Bennetzen J.L."/>
            <person name="Mauricio R."/>
        </authorList>
    </citation>
    <scope>NUCLEOTIDE SEQUENCE [LARGE SCALE GENOMIC DNA]</scope>
    <source>
        <strain evidence="4">NE01/NJP1002.9</strain>
        <tissue evidence="4">Muscle</tissue>
    </source>
</reference>
<feature type="region of interest" description="Disordered" evidence="2">
    <location>
        <begin position="1212"/>
        <end position="1301"/>
    </location>
</feature>
<feature type="compositionally biased region" description="Basic and acidic residues" evidence="2">
    <location>
        <begin position="1496"/>
        <end position="1507"/>
    </location>
</feature>
<feature type="domain" description="C2H2-type" evidence="3">
    <location>
        <begin position="1349"/>
        <end position="1376"/>
    </location>
</feature>
<evidence type="ECO:0000256" key="2">
    <source>
        <dbReference type="SAM" id="MobiDB-lite"/>
    </source>
</evidence>
<dbReference type="PROSITE" id="PS50157">
    <property type="entry name" value="ZINC_FINGER_C2H2_2"/>
    <property type="match status" value="10"/>
</dbReference>
<dbReference type="GO" id="GO:0005634">
    <property type="term" value="C:nucleus"/>
    <property type="evidence" value="ECO:0007669"/>
    <property type="project" value="TreeGrafter"/>
</dbReference>
<feature type="domain" description="C2H2-type" evidence="3">
    <location>
        <begin position="580"/>
        <end position="608"/>
    </location>
</feature>
<keyword evidence="5" id="KW-1185">Reference proteome</keyword>
<evidence type="ECO:0000313" key="4">
    <source>
        <dbReference type="EMBL" id="PWA32846.1"/>
    </source>
</evidence>
<feature type="compositionally biased region" description="Low complexity" evidence="2">
    <location>
        <begin position="1139"/>
        <end position="1148"/>
    </location>
</feature>
<dbReference type="GO" id="GO:0008270">
    <property type="term" value="F:zinc ion binding"/>
    <property type="evidence" value="ECO:0007669"/>
    <property type="project" value="UniProtKB-KW"/>
</dbReference>
<evidence type="ECO:0000313" key="5">
    <source>
        <dbReference type="Proteomes" id="UP000250572"/>
    </source>
</evidence>
<dbReference type="Pfam" id="PF00096">
    <property type="entry name" value="zf-C2H2"/>
    <property type="match status" value="3"/>
</dbReference>
<feature type="compositionally biased region" description="Acidic residues" evidence="2">
    <location>
        <begin position="1223"/>
        <end position="1288"/>
    </location>
</feature>
<dbReference type="Pfam" id="PF13912">
    <property type="entry name" value="zf-C2H2_6"/>
    <property type="match status" value="1"/>
</dbReference>
<keyword evidence="1" id="KW-0862">Zinc</keyword>
<feature type="compositionally biased region" description="Polar residues" evidence="2">
    <location>
        <begin position="1453"/>
        <end position="1466"/>
    </location>
</feature>
<dbReference type="FunFam" id="3.30.160.60:FF:002476">
    <property type="entry name" value="Ras responsive element binding protein 1a"/>
    <property type="match status" value="1"/>
</dbReference>
<dbReference type="InterPro" id="IPR036236">
    <property type="entry name" value="Znf_C2H2_sf"/>
</dbReference>
<feature type="domain" description="C2H2-type" evidence="3">
    <location>
        <begin position="550"/>
        <end position="577"/>
    </location>
</feature>
<protein>
    <recommendedName>
        <fullName evidence="3">C2H2-type domain-containing protein</fullName>
    </recommendedName>
</protein>
<dbReference type="Gene3D" id="3.30.160.60">
    <property type="entry name" value="Classic Zinc Finger"/>
    <property type="match status" value="8"/>
</dbReference>
<dbReference type="FunFam" id="3.30.160.60:FF:000487">
    <property type="entry name" value="ras-responsive element-binding protein 1 isoform X1"/>
    <property type="match status" value="1"/>
</dbReference>
<feature type="compositionally biased region" description="Low complexity" evidence="2">
    <location>
        <begin position="1171"/>
        <end position="1181"/>
    </location>
</feature>
<dbReference type="FunFam" id="3.30.160.60:FF:001782">
    <property type="entry name" value="Ras-responsive element-binding protein 1a"/>
    <property type="match status" value="1"/>
</dbReference>
<feature type="region of interest" description="Disordered" evidence="2">
    <location>
        <begin position="152"/>
        <end position="187"/>
    </location>
</feature>
<proteinExistence type="predicted"/>
<keyword evidence="1" id="KW-0863">Zinc-finger</keyword>
<organism evidence="4 5">
    <name type="scientific">Gambusia affinis</name>
    <name type="common">Western mosquitofish</name>
    <name type="synonym">Heterandria affinis</name>
    <dbReference type="NCBI Taxonomy" id="33528"/>
    <lineage>
        <taxon>Eukaryota</taxon>
        <taxon>Metazoa</taxon>
        <taxon>Chordata</taxon>
        <taxon>Craniata</taxon>
        <taxon>Vertebrata</taxon>
        <taxon>Euteleostomi</taxon>
        <taxon>Actinopterygii</taxon>
        <taxon>Neopterygii</taxon>
        <taxon>Teleostei</taxon>
        <taxon>Neoteleostei</taxon>
        <taxon>Acanthomorphata</taxon>
        <taxon>Ovalentaria</taxon>
        <taxon>Atherinomorphae</taxon>
        <taxon>Cyprinodontiformes</taxon>
        <taxon>Poeciliidae</taxon>
        <taxon>Poeciliinae</taxon>
        <taxon>Gambusia</taxon>
    </lineage>
</organism>
<accession>A0A315W9P9</accession>
<feature type="compositionally biased region" description="Basic and acidic residues" evidence="2">
    <location>
        <begin position="152"/>
        <end position="177"/>
    </location>
</feature>
<dbReference type="Proteomes" id="UP000250572">
    <property type="component" value="Unassembled WGS sequence"/>
</dbReference>
<sequence length="1517" mass="162158">MCLFNTPEFSHEVISRTLENQLCDLCCLSFRTHRGLLRHNAAVHKLLPQDPSGRPFIQNNPSIPTGFNDLAFIDFSCKKFAHIAQVRPAVPWADRLRLAVPRLRRRSNPSVCPSLQVWCETNLRRCISKFHRFVCDSCDKAFPLRSALDLHKTASHPDRPAEAAETPKENGETRADEEQGAGKPPSEQCGFLEALGLQHVSKVTSGPTDDEIHQAHLDSIKVIHVEPPSFSLPQEPTSAFLSGGVGVALGLGGLAALSIPLLEASGSALQGLSHRDALGLLSLQPFQAGFLLQPEGGAATAGTASSSCKPGESGGSGVMELADIQQILKVAAAAPNQMGLPPLAKVPGFTGQLSGQKAMPPLKPKPPISPRSSLSTTTPPPLQSSQQASLGCISPSLPPPTPSIFKTPSSSAGGDVKKAGGKAGSGASAKGSFPCRFCDQVFTVSGALQAHMRFHLGILPHQCNMCDYVAPDKATLIRHLRTHSGERPYVCRMCHYPFTVKANCERHLRKKHAKTSRKDIEKNIKYVTFSGGADITAATTTQEAETGCETTCRFCGEDLKTYRALQIHLRTHNGCQRKPFECRRCGAAFLAKRNCIHHLLKQHPEVQEREIEGHITTLLPSTAAGAALNGLGAVKAEEPLYPTELDQPLDFSAKGRGSQTASPAIKTENASHGFDCADPDQPIDLSIPSKRQRREAGGGIELKTEQSATVEQQLAASPEEKAASCVLSVQAPPPPGCYQLPPAAGRAQRLKPLLPKPSASSPPSVKDLAPLASIAQIISSVSAAQGMLDGAAQTAAPSSQHEAETAGPAALDPPSDDVSDGSSRYFPSVCHTSTPSAASDSSSQHRRRARKKPAALAAREKAASGGIDLESSGEFASVEKMLATTDANKFSTYLQTGAAEPAKRPEPAPSAIERAAAIGVEEREGKASEEGKPAAAMTVPQTKGKKNAYSNSVQKMTCPFCPRVFPWMSSLQRHMLTHTGQKPFPCPRCDAFFSTKSNCERHLLRKHGVTHRTLRRNGAIVKKEGDDGSQESAESQSETEQLPTESKDLAPESGPASTVNSPAHSDVTPLSPTPKSSQEQQDTETTEQPDQQGAPETKGASAKQPLQSSKAENTDDDDCHSNKSLDLNFGKKLIDFKLSTSSSSSAPQEEPRPPSPSATPQDAPEIPEEPAPSSSSASSPAGKQQPDYKHVCRVCAKSFRYAMTLARHERAHLSEEEQAAAVTEEEDGPLPAREEEEESRAAEPEAEEKEAEMEEEEGGDREGESDGGESGESEEEEKEKDERSDEEASEPKNNEGGRVDKRKKICTECGKRFWSLQDLTRHMRSHTGRAHLDPAPSVTLCLSPGERPYQCQTCERTFTLKHSLVRHQRIHLRPRGADGDASEDGDSCAPTPTSTCPPSENESECGSGAAGSKELEEEDSKEVEGQQEGSGSAEEEDVEKRSDPAAPPCTDPHQATESKTSTSTDSPAPPDGAKDPGSCPAGGAAADGFMQGLLEIHSKPPLERRLPNGEPPLVGVD</sequence>
<dbReference type="PROSITE" id="PS00028">
    <property type="entry name" value="ZINC_FINGER_C2H2_1"/>
    <property type="match status" value="11"/>
</dbReference>
<feature type="domain" description="C2H2-type" evidence="3">
    <location>
        <begin position="1190"/>
        <end position="1217"/>
    </location>
</feature>
<dbReference type="InterPro" id="IPR013087">
    <property type="entry name" value="Znf_C2H2_type"/>
</dbReference>
<feature type="region of interest" description="Disordered" evidence="2">
    <location>
        <begin position="669"/>
        <end position="707"/>
    </location>
</feature>
<dbReference type="SUPFAM" id="SSF57667">
    <property type="entry name" value="beta-beta-alpha zinc fingers"/>
    <property type="match status" value="5"/>
</dbReference>
<feature type="domain" description="C2H2-type" evidence="3">
    <location>
        <begin position="956"/>
        <end position="983"/>
    </location>
</feature>
<feature type="region of interest" description="Disordered" evidence="2">
    <location>
        <begin position="345"/>
        <end position="429"/>
    </location>
</feature>
<feature type="region of interest" description="Disordered" evidence="2">
    <location>
        <begin position="792"/>
        <end position="867"/>
    </location>
</feature>
<dbReference type="FunFam" id="3.30.160.60:FF:001098">
    <property type="entry name" value="Ras responsive element binding protein 1"/>
    <property type="match status" value="1"/>
</dbReference>
<feature type="domain" description="C2H2-type" evidence="3">
    <location>
        <begin position="461"/>
        <end position="488"/>
    </location>
</feature>
<feature type="compositionally biased region" description="Low complexity" evidence="2">
    <location>
        <begin position="833"/>
        <end position="842"/>
    </location>
</feature>
<feature type="domain" description="C2H2-type" evidence="3">
    <location>
        <begin position="433"/>
        <end position="460"/>
    </location>
</feature>
<feature type="domain" description="C2H2-type" evidence="3">
    <location>
        <begin position="489"/>
        <end position="517"/>
    </location>
</feature>
<dbReference type="FunFam" id="3.30.160.60:FF:000507">
    <property type="entry name" value="ras-responsive element-binding protein 1 isoform X2"/>
    <property type="match status" value="1"/>
</dbReference>
<feature type="domain" description="C2H2-type" evidence="3">
    <location>
        <begin position="133"/>
        <end position="161"/>
    </location>
</feature>
<dbReference type="GO" id="GO:0000978">
    <property type="term" value="F:RNA polymerase II cis-regulatory region sequence-specific DNA binding"/>
    <property type="evidence" value="ECO:0007669"/>
    <property type="project" value="TreeGrafter"/>
</dbReference>
<feature type="region of interest" description="Disordered" evidence="2">
    <location>
        <begin position="1371"/>
        <end position="1517"/>
    </location>
</feature>
<dbReference type="EMBL" id="NHOQ01000126">
    <property type="protein sequence ID" value="PWA32846.1"/>
    <property type="molecule type" value="Genomic_DNA"/>
</dbReference>
<keyword evidence="1" id="KW-0479">Metal-binding</keyword>
<feature type="compositionally biased region" description="Low complexity" evidence="2">
    <location>
        <begin position="1030"/>
        <end position="1041"/>
    </location>
</feature>
<evidence type="ECO:0000259" key="3">
    <source>
        <dbReference type="PROSITE" id="PS50157"/>
    </source>
</evidence>
<evidence type="ECO:0000256" key="1">
    <source>
        <dbReference type="PROSITE-ProRule" id="PRU00042"/>
    </source>
</evidence>
<dbReference type="InterPro" id="IPR052795">
    <property type="entry name" value="RREB1"/>
</dbReference>
<dbReference type="FunFam" id="3.30.160.60:FF:003009">
    <property type="entry name" value="Ras-responsive element binding protein, putative"/>
    <property type="match status" value="1"/>
</dbReference>
<feature type="domain" description="C2H2-type" evidence="3">
    <location>
        <begin position="1304"/>
        <end position="1331"/>
    </location>
</feature>
<dbReference type="PANTHER" id="PTHR46451">
    <property type="entry name" value="RAS-RESPONSIVE ELEMENT-BINDING PROTEIN 1"/>
    <property type="match status" value="1"/>
</dbReference>
<feature type="compositionally biased region" description="Low complexity" evidence="2">
    <location>
        <begin position="370"/>
        <end position="390"/>
    </location>
</feature>
<feature type="compositionally biased region" description="Basic residues" evidence="2">
    <location>
        <begin position="844"/>
        <end position="853"/>
    </location>
</feature>
<feature type="compositionally biased region" description="Basic and acidic residues" evidence="2">
    <location>
        <begin position="1289"/>
        <end position="1301"/>
    </location>
</feature>
<feature type="region of interest" description="Disordered" evidence="2">
    <location>
        <begin position="1015"/>
        <end position="1189"/>
    </location>
</feature>
<name>A0A315W9P9_GAMAF</name>
<feature type="compositionally biased region" description="Polar residues" evidence="2">
    <location>
        <begin position="1055"/>
        <end position="1077"/>
    </location>
</feature>
<gene>
    <name evidence="4" type="ORF">CCH79_00019308</name>
</gene>
<comment type="caution">
    <text evidence="4">The sequence shown here is derived from an EMBL/GenBank/DDBJ whole genome shotgun (WGS) entry which is preliminary data.</text>
</comment>
<feature type="compositionally biased region" description="Low complexity" evidence="2">
    <location>
        <begin position="1387"/>
        <end position="1400"/>
    </location>
</feature>